<dbReference type="Proteomes" id="UP000729913">
    <property type="component" value="Unassembled WGS sequence"/>
</dbReference>
<proteinExistence type="predicted"/>
<organism evidence="2 3">
    <name type="scientific">Cotesia typhae</name>
    <dbReference type="NCBI Taxonomy" id="2053667"/>
    <lineage>
        <taxon>Eukaryota</taxon>
        <taxon>Metazoa</taxon>
        <taxon>Ecdysozoa</taxon>
        <taxon>Arthropoda</taxon>
        <taxon>Hexapoda</taxon>
        <taxon>Insecta</taxon>
        <taxon>Pterygota</taxon>
        <taxon>Neoptera</taxon>
        <taxon>Endopterygota</taxon>
        <taxon>Hymenoptera</taxon>
        <taxon>Apocrita</taxon>
        <taxon>Ichneumonoidea</taxon>
        <taxon>Braconidae</taxon>
        <taxon>Microgastrinae</taxon>
        <taxon>Cotesia</taxon>
    </lineage>
</organism>
<keyword evidence="1" id="KW-0472">Membrane</keyword>
<dbReference type="AlphaFoldDB" id="A0A8J5R933"/>
<feature type="transmembrane region" description="Helical" evidence="1">
    <location>
        <begin position="65"/>
        <end position="88"/>
    </location>
</feature>
<comment type="caution">
    <text evidence="2">The sequence shown here is derived from an EMBL/GenBank/DDBJ whole genome shotgun (WGS) entry which is preliminary data.</text>
</comment>
<gene>
    <name evidence="2" type="ORF">G9C98_002881</name>
</gene>
<reference evidence="2" key="2">
    <citation type="submission" date="2021-04" db="EMBL/GenBank/DDBJ databases">
        <title>Genome-wide patterns of bracovirus chromosomal integration into multiple host tissues during parasitism.</title>
        <authorList>
            <person name="Chebbi M.A.C."/>
        </authorList>
    </citation>
    <scope>NUCLEOTIDE SEQUENCE</scope>
    <source>
        <tissue evidence="2">Whole body</tissue>
    </source>
</reference>
<protein>
    <submittedName>
        <fullName evidence="2">Uncharacterized protein</fullName>
    </submittedName>
</protein>
<keyword evidence="1" id="KW-0812">Transmembrane</keyword>
<dbReference type="OrthoDB" id="10401638at2759"/>
<name>A0A8J5R933_9HYME</name>
<accession>A0A8J5R933</accession>
<evidence type="ECO:0000256" key="1">
    <source>
        <dbReference type="SAM" id="Phobius"/>
    </source>
</evidence>
<reference evidence="2" key="1">
    <citation type="submission" date="2020-03" db="EMBL/GenBank/DDBJ databases">
        <authorList>
            <person name="Chebbi M.A."/>
            <person name="Drezen J.M."/>
        </authorList>
    </citation>
    <scope>NUCLEOTIDE SEQUENCE</scope>
    <source>
        <tissue evidence="2">Whole body</tissue>
    </source>
</reference>
<evidence type="ECO:0000313" key="2">
    <source>
        <dbReference type="EMBL" id="KAG8041588.1"/>
    </source>
</evidence>
<keyword evidence="3" id="KW-1185">Reference proteome</keyword>
<dbReference type="EMBL" id="JAAOIC020000016">
    <property type="protein sequence ID" value="KAG8041588.1"/>
    <property type="molecule type" value="Genomic_DNA"/>
</dbReference>
<keyword evidence="1" id="KW-1133">Transmembrane helix</keyword>
<sequence length="94" mass="10958">MFKIQESKTKTLFLFIISIALIIYCNAHNIHQNDNMEQRVKRESDENPKNTTVVQELTSKENLPFLVSVIQHLVPGIHFTIITVLYNFMVKVLK</sequence>
<evidence type="ECO:0000313" key="3">
    <source>
        <dbReference type="Proteomes" id="UP000729913"/>
    </source>
</evidence>